<comment type="caution">
    <text evidence="5">The sequence shown here is derived from an EMBL/GenBank/DDBJ whole genome shotgun (WGS) entry which is preliminary data.</text>
</comment>
<keyword evidence="2" id="KW-0547">Nucleotide-binding</keyword>
<protein>
    <submittedName>
        <fullName evidence="5">Unnamed protein product</fullName>
    </submittedName>
</protein>
<keyword evidence="1" id="KW-0813">Transport</keyword>
<evidence type="ECO:0000256" key="3">
    <source>
        <dbReference type="ARBA" id="ARBA00022840"/>
    </source>
</evidence>
<evidence type="ECO:0000313" key="5">
    <source>
        <dbReference type="EMBL" id="GMF57633.1"/>
    </source>
</evidence>
<evidence type="ECO:0000313" key="6">
    <source>
        <dbReference type="Proteomes" id="UP001165121"/>
    </source>
</evidence>
<dbReference type="InterPro" id="IPR003439">
    <property type="entry name" value="ABC_transporter-like_ATP-bd"/>
</dbReference>
<sequence>MGDPNESFATKRLGYDTGATLMAEGPEALHELIVSKMEAATGQALPEVNVHFSNLSITASITVADKATKNELPTMFNETVKMFSVSSRQTVRKEILKNITGAFAPGKITLLLGQPGSGKSALMKILSGRFPENMNITVGGDISFNGVSREVLLRRLPQVVSYVNQRDKHYPLLTVNETLKFAHEVGGAELLREAEGKLKYDPSHANVEAVDALRAISANYPDVVVRQFGLQNCQDTIVGDDMTRGVSGGERKRVTSAEMEFGMKSVMLMDEISTGLDSAATFDIINTQRSVAKRLHKTSHRFTPAFA</sequence>
<dbReference type="AlphaFoldDB" id="A0A9W6YB92"/>
<dbReference type="Pfam" id="PF00005">
    <property type="entry name" value="ABC_tran"/>
    <property type="match status" value="1"/>
</dbReference>
<dbReference type="OrthoDB" id="77750at2759"/>
<feature type="domain" description="AAA+ ATPase" evidence="4">
    <location>
        <begin position="105"/>
        <end position="307"/>
    </location>
</feature>
<proteinExistence type="predicted"/>
<dbReference type="Proteomes" id="UP001165121">
    <property type="component" value="Unassembled WGS sequence"/>
</dbReference>
<organism evidence="5 6">
    <name type="scientific">Phytophthora fragariaefolia</name>
    <dbReference type="NCBI Taxonomy" id="1490495"/>
    <lineage>
        <taxon>Eukaryota</taxon>
        <taxon>Sar</taxon>
        <taxon>Stramenopiles</taxon>
        <taxon>Oomycota</taxon>
        <taxon>Peronosporomycetes</taxon>
        <taxon>Peronosporales</taxon>
        <taxon>Peronosporaceae</taxon>
        <taxon>Phytophthora</taxon>
    </lineage>
</organism>
<accession>A0A9W6YB92</accession>
<evidence type="ECO:0000259" key="4">
    <source>
        <dbReference type="SMART" id="SM00382"/>
    </source>
</evidence>
<gene>
    <name evidence="5" type="ORF">Pfra01_002463200</name>
</gene>
<name>A0A9W6YB92_9STRA</name>
<dbReference type="SUPFAM" id="SSF52540">
    <property type="entry name" value="P-loop containing nucleoside triphosphate hydrolases"/>
    <property type="match status" value="1"/>
</dbReference>
<reference evidence="5" key="1">
    <citation type="submission" date="2023-04" db="EMBL/GenBank/DDBJ databases">
        <title>Phytophthora fragariaefolia NBRC 109709.</title>
        <authorList>
            <person name="Ichikawa N."/>
            <person name="Sato H."/>
            <person name="Tonouchi N."/>
        </authorList>
    </citation>
    <scope>NUCLEOTIDE SEQUENCE</scope>
    <source>
        <strain evidence="5">NBRC 109709</strain>
    </source>
</reference>
<keyword evidence="6" id="KW-1185">Reference proteome</keyword>
<dbReference type="InterPro" id="IPR003593">
    <property type="entry name" value="AAA+_ATPase"/>
</dbReference>
<dbReference type="InterPro" id="IPR027417">
    <property type="entry name" value="P-loop_NTPase"/>
</dbReference>
<dbReference type="Gene3D" id="3.40.50.300">
    <property type="entry name" value="P-loop containing nucleotide triphosphate hydrolases"/>
    <property type="match status" value="1"/>
</dbReference>
<dbReference type="GO" id="GO:0005524">
    <property type="term" value="F:ATP binding"/>
    <property type="evidence" value="ECO:0007669"/>
    <property type="project" value="UniProtKB-KW"/>
</dbReference>
<dbReference type="FunFam" id="3.40.50.300:FF:000528">
    <property type="entry name" value="ABC transporter G family member 31"/>
    <property type="match status" value="1"/>
</dbReference>
<dbReference type="SMART" id="SM00382">
    <property type="entry name" value="AAA"/>
    <property type="match status" value="1"/>
</dbReference>
<evidence type="ECO:0000256" key="2">
    <source>
        <dbReference type="ARBA" id="ARBA00022741"/>
    </source>
</evidence>
<evidence type="ECO:0000256" key="1">
    <source>
        <dbReference type="ARBA" id="ARBA00022448"/>
    </source>
</evidence>
<keyword evidence="3" id="KW-0067">ATP-binding</keyword>
<dbReference type="EMBL" id="BSXT01004379">
    <property type="protein sequence ID" value="GMF57633.1"/>
    <property type="molecule type" value="Genomic_DNA"/>
</dbReference>
<dbReference type="PANTHER" id="PTHR19241">
    <property type="entry name" value="ATP-BINDING CASSETTE TRANSPORTER"/>
    <property type="match status" value="1"/>
</dbReference>
<dbReference type="GO" id="GO:0016887">
    <property type="term" value="F:ATP hydrolysis activity"/>
    <property type="evidence" value="ECO:0007669"/>
    <property type="project" value="InterPro"/>
</dbReference>